<organism evidence="4 5">
    <name type="scientific">Paenibacillus algorifonticola</name>
    <dbReference type="NCBI Taxonomy" id="684063"/>
    <lineage>
        <taxon>Bacteria</taxon>
        <taxon>Bacillati</taxon>
        <taxon>Bacillota</taxon>
        <taxon>Bacilli</taxon>
        <taxon>Bacillales</taxon>
        <taxon>Paenibacillaceae</taxon>
        <taxon>Paenibacillus</taxon>
    </lineage>
</organism>
<keyword evidence="5" id="KW-1185">Reference proteome</keyword>
<feature type="compositionally biased region" description="Pro residues" evidence="1">
    <location>
        <begin position="480"/>
        <end position="493"/>
    </location>
</feature>
<sequence length="612" mass="66962">MTLFVFGGQAFAYDGGLLNGQPGQLYLPRDATLNGTYTDAVTDNDTSTQVFLPYLSNNSISWTLSATANITSYRIQRSGSGGATVTFYNAAGTSIHAVSRATGTFNVNLVGVKKVSIINGSSGSSTYIQEFDIFGEFVYPVPSALVATPDTRSVKLAWNDIPDAGHLGYVVYMDNQLITATPITNKNYIVTGLAPDVPHKFYVKSVYTGGFYSQMSNEVTAAAYGDPINKPQLSGTEFLDRIDLQWTAVIGAQSYRLYAVDVGQLYAGTNLTYSHTGLPLGTAYTYYVVAYDEYGRTVTSDQIQLKTREPPDPVYPIIEVLSKTHDTVQLRFKNGSPPYTLYRDDDLISNNLSTNVFTFNGTLTSETLYHFRVGYTDVYGRYLESQLDVTTGTLPDAVMPVLTANNVTAESLRLTWNQVGVSYKVLQNGVELGEQTTTFRAVYGLTEKTAYTYQVIAIDRFGRENASNVLTVTTSARPVPTDPPAPTGTPPPISHSDNPDLNKANDQLIQGAKDTKESSMVMIWVIIGIFILIFGAWWLIRIFKKKMTAVHQTKSSGASASAGSAGSGGSAPMNLSLKSVRKTNYNAQKGHGRNNYYVEKTRYSSRQGKQRY</sequence>
<dbReference type="InterPro" id="IPR013783">
    <property type="entry name" value="Ig-like_fold"/>
</dbReference>
<evidence type="ECO:0000256" key="2">
    <source>
        <dbReference type="SAM" id="Phobius"/>
    </source>
</evidence>
<evidence type="ECO:0000313" key="4">
    <source>
        <dbReference type="EMBL" id="SFF49419.1"/>
    </source>
</evidence>
<evidence type="ECO:0000256" key="1">
    <source>
        <dbReference type="SAM" id="MobiDB-lite"/>
    </source>
</evidence>
<evidence type="ECO:0000259" key="3">
    <source>
        <dbReference type="PROSITE" id="PS50853"/>
    </source>
</evidence>
<dbReference type="EMBL" id="FONN01000055">
    <property type="protein sequence ID" value="SFF49419.1"/>
    <property type="molecule type" value="Genomic_DNA"/>
</dbReference>
<name>A0A1I2J4V6_9BACL</name>
<reference evidence="5" key="1">
    <citation type="submission" date="2016-10" db="EMBL/GenBank/DDBJ databases">
        <authorList>
            <person name="Varghese N."/>
            <person name="Submissions S."/>
        </authorList>
    </citation>
    <scope>NUCLEOTIDE SEQUENCE [LARGE SCALE GENOMIC DNA]</scope>
    <source>
        <strain evidence="5">CGMCC 1.10223</strain>
    </source>
</reference>
<dbReference type="InterPro" id="IPR036116">
    <property type="entry name" value="FN3_sf"/>
</dbReference>
<feature type="transmembrane region" description="Helical" evidence="2">
    <location>
        <begin position="521"/>
        <end position="540"/>
    </location>
</feature>
<proteinExistence type="predicted"/>
<accession>A0A1I2J4V6</accession>
<evidence type="ECO:0000313" key="5">
    <source>
        <dbReference type="Proteomes" id="UP000183410"/>
    </source>
</evidence>
<protein>
    <recommendedName>
        <fullName evidence="3">Fibronectin type-III domain-containing protein</fullName>
    </recommendedName>
</protein>
<dbReference type="InterPro" id="IPR003961">
    <property type="entry name" value="FN3_dom"/>
</dbReference>
<dbReference type="CDD" id="cd00063">
    <property type="entry name" value="FN3"/>
    <property type="match status" value="2"/>
</dbReference>
<feature type="region of interest" description="Disordered" evidence="1">
    <location>
        <begin position="475"/>
        <end position="504"/>
    </location>
</feature>
<keyword evidence="2" id="KW-0472">Membrane</keyword>
<keyword evidence="2" id="KW-1133">Transmembrane helix</keyword>
<keyword evidence="2" id="KW-0812">Transmembrane</keyword>
<dbReference type="SUPFAM" id="SSF49265">
    <property type="entry name" value="Fibronectin type III"/>
    <property type="match status" value="3"/>
</dbReference>
<dbReference type="Gene3D" id="2.60.40.10">
    <property type="entry name" value="Immunoglobulins"/>
    <property type="match status" value="3"/>
</dbReference>
<gene>
    <name evidence="4" type="ORF">SAMN04487969_15515</name>
</gene>
<dbReference type="PROSITE" id="PS50853">
    <property type="entry name" value="FN3"/>
    <property type="match status" value="1"/>
</dbReference>
<feature type="region of interest" description="Disordered" evidence="1">
    <location>
        <begin position="556"/>
        <end position="575"/>
    </location>
</feature>
<dbReference type="AlphaFoldDB" id="A0A1I2J4V6"/>
<feature type="domain" description="Fibronectin type-III" evidence="3">
    <location>
        <begin position="141"/>
        <end position="226"/>
    </location>
</feature>
<dbReference type="SMART" id="SM00060">
    <property type="entry name" value="FN3"/>
    <property type="match status" value="4"/>
</dbReference>
<dbReference type="Proteomes" id="UP000183410">
    <property type="component" value="Unassembled WGS sequence"/>
</dbReference>